<dbReference type="InterPro" id="IPR010736">
    <property type="entry name" value="SHIPPO-rpt"/>
</dbReference>
<reference evidence="3" key="3">
    <citation type="submission" date="2020-12" db="UniProtKB">
        <authorList>
            <consortium name="EnsemblPlants"/>
        </authorList>
    </citation>
    <scope>IDENTIFICATION</scope>
</reference>
<evidence type="ECO:0000313" key="3">
    <source>
        <dbReference type="EnsemblPlants" id="PAC:32946500.CDS.1"/>
    </source>
</evidence>
<dbReference type="Proteomes" id="UP000006727">
    <property type="component" value="Chromosome 20"/>
</dbReference>
<sequence length="170" mass="18213">MAESHNKKWTLSPKSHHSMLSIPGPGSYNIDNALSTRASAPSFSMGGKYKSNTCVASSPGPGAYNIQGCLKKNNHGPVYAMKSKVVNSNDRVKRTSGFGYRSPPRVSQTPGPGSYNIDTYHIKVGPAYSMASRGHKPKQNKNFVPSPGPGAYNISSMGCMGSSYVISTWH</sequence>
<proteinExistence type="predicted"/>
<feature type="region of interest" description="Disordered" evidence="1">
    <location>
        <begin position="93"/>
        <end position="115"/>
    </location>
</feature>
<dbReference type="Pfam" id="PF07004">
    <property type="entry name" value="SHIPPO-rpt"/>
    <property type="match status" value="4"/>
</dbReference>
<dbReference type="InterPro" id="IPR051291">
    <property type="entry name" value="CIMAP"/>
</dbReference>
<dbReference type="PANTHER" id="PTHR21580">
    <property type="entry name" value="SHIPPO-1-RELATED"/>
    <property type="match status" value="1"/>
</dbReference>
<dbReference type="PANTHER" id="PTHR21580:SF28">
    <property type="entry name" value="BOREALIN N-TERMINAL DOMAIN-CONTAINING PROTEIN-RELATED"/>
    <property type="match status" value="1"/>
</dbReference>
<dbReference type="Gramene" id="Pp3c20_5134V3.1">
    <property type="protein sequence ID" value="PAC:32946500.CDS.1"/>
    <property type="gene ID" value="Pp3c20_5134"/>
</dbReference>
<evidence type="ECO:0000256" key="1">
    <source>
        <dbReference type="SAM" id="MobiDB-lite"/>
    </source>
</evidence>
<dbReference type="InParanoid" id="A0A2K1IU37"/>
<protein>
    <submittedName>
        <fullName evidence="2 3">Uncharacterized protein</fullName>
    </submittedName>
</protein>
<dbReference type="EMBL" id="ABEU02000020">
    <property type="protein sequence ID" value="PNR32789.1"/>
    <property type="molecule type" value="Genomic_DNA"/>
</dbReference>
<reference evidence="2 4" key="2">
    <citation type="journal article" date="2018" name="Plant J.">
        <title>The Physcomitrella patens chromosome-scale assembly reveals moss genome structure and evolution.</title>
        <authorList>
            <person name="Lang D."/>
            <person name="Ullrich K.K."/>
            <person name="Murat F."/>
            <person name="Fuchs J."/>
            <person name="Jenkins J."/>
            <person name="Haas F.B."/>
            <person name="Piednoel M."/>
            <person name="Gundlach H."/>
            <person name="Van Bel M."/>
            <person name="Meyberg R."/>
            <person name="Vives C."/>
            <person name="Morata J."/>
            <person name="Symeonidi A."/>
            <person name="Hiss M."/>
            <person name="Muchero W."/>
            <person name="Kamisugi Y."/>
            <person name="Saleh O."/>
            <person name="Blanc G."/>
            <person name="Decker E.L."/>
            <person name="van Gessel N."/>
            <person name="Grimwood J."/>
            <person name="Hayes R.D."/>
            <person name="Graham S.W."/>
            <person name="Gunter L.E."/>
            <person name="McDaniel S.F."/>
            <person name="Hoernstein S.N.W."/>
            <person name="Larsson A."/>
            <person name="Li F.W."/>
            <person name="Perroud P.F."/>
            <person name="Phillips J."/>
            <person name="Ranjan P."/>
            <person name="Rokshar D.S."/>
            <person name="Rothfels C.J."/>
            <person name="Schneider L."/>
            <person name="Shu S."/>
            <person name="Stevenson D.W."/>
            <person name="Thummler F."/>
            <person name="Tillich M."/>
            <person name="Villarreal Aguilar J.C."/>
            <person name="Widiez T."/>
            <person name="Wong G.K."/>
            <person name="Wymore A."/>
            <person name="Zhang Y."/>
            <person name="Zimmer A.D."/>
            <person name="Quatrano R.S."/>
            <person name="Mayer K.F.X."/>
            <person name="Goodstein D."/>
            <person name="Casacuberta J.M."/>
            <person name="Vandepoele K."/>
            <person name="Reski R."/>
            <person name="Cuming A.C."/>
            <person name="Tuskan G.A."/>
            <person name="Maumus F."/>
            <person name="Salse J."/>
            <person name="Schmutz J."/>
            <person name="Rensing S.A."/>
        </authorList>
    </citation>
    <scope>NUCLEOTIDE SEQUENCE [LARGE SCALE GENOMIC DNA]</scope>
    <source>
        <strain evidence="3 4">cv. Gransden 2004</strain>
    </source>
</reference>
<feature type="region of interest" description="Disordered" evidence="1">
    <location>
        <begin position="1"/>
        <end position="23"/>
    </location>
</feature>
<dbReference type="EnsemblPlants" id="Pp3c20_5134V3.1">
    <property type="protein sequence ID" value="PAC:32946500.CDS.1"/>
    <property type="gene ID" value="Pp3c20_5134"/>
</dbReference>
<gene>
    <name evidence="2" type="ORF">PHYPA_024731</name>
</gene>
<organism evidence="2">
    <name type="scientific">Physcomitrium patens</name>
    <name type="common">Spreading-leaved earth moss</name>
    <name type="synonym">Physcomitrella patens</name>
    <dbReference type="NCBI Taxonomy" id="3218"/>
    <lineage>
        <taxon>Eukaryota</taxon>
        <taxon>Viridiplantae</taxon>
        <taxon>Streptophyta</taxon>
        <taxon>Embryophyta</taxon>
        <taxon>Bryophyta</taxon>
        <taxon>Bryophytina</taxon>
        <taxon>Bryopsida</taxon>
        <taxon>Funariidae</taxon>
        <taxon>Funariales</taxon>
        <taxon>Funariaceae</taxon>
        <taxon>Physcomitrium</taxon>
    </lineage>
</organism>
<keyword evidence="4" id="KW-1185">Reference proteome</keyword>
<name>A0A2K1IU37_PHYPA</name>
<evidence type="ECO:0000313" key="2">
    <source>
        <dbReference type="EMBL" id="PNR32789.1"/>
    </source>
</evidence>
<accession>A0A2K1IU37</accession>
<evidence type="ECO:0000313" key="4">
    <source>
        <dbReference type="Proteomes" id="UP000006727"/>
    </source>
</evidence>
<reference evidence="2 4" key="1">
    <citation type="journal article" date="2008" name="Science">
        <title>The Physcomitrella genome reveals evolutionary insights into the conquest of land by plants.</title>
        <authorList>
            <person name="Rensing S."/>
            <person name="Lang D."/>
            <person name="Zimmer A."/>
            <person name="Terry A."/>
            <person name="Salamov A."/>
            <person name="Shapiro H."/>
            <person name="Nishiyama T."/>
            <person name="Perroud P.-F."/>
            <person name="Lindquist E."/>
            <person name="Kamisugi Y."/>
            <person name="Tanahashi T."/>
            <person name="Sakakibara K."/>
            <person name="Fujita T."/>
            <person name="Oishi K."/>
            <person name="Shin-I T."/>
            <person name="Kuroki Y."/>
            <person name="Toyoda A."/>
            <person name="Suzuki Y."/>
            <person name="Hashimoto A."/>
            <person name="Yamaguchi K."/>
            <person name="Sugano A."/>
            <person name="Kohara Y."/>
            <person name="Fujiyama A."/>
            <person name="Anterola A."/>
            <person name="Aoki S."/>
            <person name="Ashton N."/>
            <person name="Barbazuk W.B."/>
            <person name="Barker E."/>
            <person name="Bennetzen J."/>
            <person name="Bezanilla M."/>
            <person name="Blankenship R."/>
            <person name="Cho S.H."/>
            <person name="Dutcher S."/>
            <person name="Estelle M."/>
            <person name="Fawcett J.A."/>
            <person name="Gundlach H."/>
            <person name="Hanada K."/>
            <person name="Heyl A."/>
            <person name="Hicks K.A."/>
            <person name="Hugh J."/>
            <person name="Lohr M."/>
            <person name="Mayer K."/>
            <person name="Melkozernov A."/>
            <person name="Murata T."/>
            <person name="Nelson D."/>
            <person name="Pils B."/>
            <person name="Prigge M."/>
            <person name="Reiss B."/>
            <person name="Renner T."/>
            <person name="Rombauts S."/>
            <person name="Rushton P."/>
            <person name="Sanderfoot A."/>
            <person name="Schween G."/>
            <person name="Shiu S.-H."/>
            <person name="Stueber K."/>
            <person name="Theodoulou F.L."/>
            <person name="Tu H."/>
            <person name="Van de Peer Y."/>
            <person name="Verrier P.J."/>
            <person name="Waters E."/>
            <person name="Wood A."/>
            <person name="Yang L."/>
            <person name="Cove D."/>
            <person name="Cuming A."/>
            <person name="Hasebe M."/>
            <person name="Lucas S."/>
            <person name="Mishler D.B."/>
            <person name="Reski R."/>
            <person name="Grigoriev I."/>
            <person name="Quatrano R.S."/>
            <person name="Boore J.L."/>
        </authorList>
    </citation>
    <scope>NUCLEOTIDE SEQUENCE [LARGE SCALE GENOMIC DNA]</scope>
    <source>
        <strain evidence="3 4">cv. Gransden 2004</strain>
    </source>
</reference>
<dbReference type="AlphaFoldDB" id="A0A2K1IU37"/>